<name>A0A6B0UMG5_IXORI</name>
<organism evidence="2">
    <name type="scientific">Ixodes ricinus</name>
    <name type="common">Common tick</name>
    <name type="synonym">Acarus ricinus</name>
    <dbReference type="NCBI Taxonomy" id="34613"/>
    <lineage>
        <taxon>Eukaryota</taxon>
        <taxon>Metazoa</taxon>
        <taxon>Ecdysozoa</taxon>
        <taxon>Arthropoda</taxon>
        <taxon>Chelicerata</taxon>
        <taxon>Arachnida</taxon>
        <taxon>Acari</taxon>
        <taxon>Parasitiformes</taxon>
        <taxon>Ixodida</taxon>
        <taxon>Ixodoidea</taxon>
        <taxon>Ixodidae</taxon>
        <taxon>Ixodinae</taxon>
        <taxon>Ixodes</taxon>
    </lineage>
</organism>
<keyword evidence="1" id="KW-1133">Transmembrane helix</keyword>
<accession>A0A6B0UMG5</accession>
<dbReference type="AlphaFoldDB" id="A0A6B0UMG5"/>
<proteinExistence type="predicted"/>
<evidence type="ECO:0000313" key="2">
    <source>
        <dbReference type="EMBL" id="MXU90872.1"/>
    </source>
</evidence>
<evidence type="ECO:0000256" key="1">
    <source>
        <dbReference type="SAM" id="Phobius"/>
    </source>
</evidence>
<keyword evidence="1" id="KW-0472">Membrane</keyword>
<protein>
    <submittedName>
        <fullName evidence="2">Uncharacterized protein</fullName>
    </submittedName>
</protein>
<dbReference type="EMBL" id="GIFC01008789">
    <property type="protein sequence ID" value="MXU90872.1"/>
    <property type="molecule type" value="Transcribed_RNA"/>
</dbReference>
<sequence length="118" mass="13056">MAAVVAAAVLYKLFFCGFVVGLKALFWSTECLCVWMCVCVRVCVLLLVNCVIFFFFHFFFPCVCVGETRGDGLESRFKDLSEGGVRNRDGPPPPPSIFYPPTFLVSKFVGSARSVLGH</sequence>
<feature type="transmembrane region" description="Helical" evidence="1">
    <location>
        <begin position="38"/>
        <end position="60"/>
    </location>
</feature>
<feature type="transmembrane region" description="Helical" evidence="1">
    <location>
        <begin position="6"/>
        <end position="26"/>
    </location>
</feature>
<keyword evidence="1" id="KW-0812">Transmembrane</keyword>
<reference evidence="2" key="1">
    <citation type="submission" date="2019-12" db="EMBL/GenBank/DDBJ databases">
        <title>An insight into the sialome of adult female Ixodes ricinus ticks feeding for 6 days.</title>
        <authorList>
            <person name="Perner J."/>
            <person name="Ribeiro J.M.C."/>
        </authorList>
    </citation>
    <scope>NUCLEOTIDE SEQUENCE</scope>
    <source>
        <strain evidence="2">Semi-engorged</strain>
        <tissue evidence="2">Salivary glands</tissue>
    </source>
</reference>